<accession>A0A645C430</accession>
<comment type="caution">
    <text evidence="2">The sequence shown here is derived from an EMBL/GenBank/DDBJ whole genome shotgun (WGS) entry which is preliminary data.</text>
</comment>
<protein>
    <recommendedName>
        <fullName evidence="1">DUF4037 domain-containing protein</fullName>
    </recommendedName>
</protein>
<dbReference type="AlphaFoldDB" id="A0A645C430"/>
<evidence type="ECO:0000313" key="2">
    <source>
        <dbReference type="EMBL" id="MPM72128.1"/>
    </source>
</evidence>
<proteinExistence type="predicted"/>
<reference evidence="2" key="1">
    <citation type="submission" date="2019-08" db="EMBL/GenBank/DDBJ databases">
        <authorList>
            <person name="Kucharzyk K."/>
            <person name="Murdoch R.W."/>
            <person name="Higgins S."/>
            <person name="Loffler F."/>
        </authorList>
    </citation>
    <scope>NUCLEOTIDE SEQUENCE</scope>
</reference>
<sequence length="362" mass="41208">MPEFSIRPLNFMPGLELNRRYSAEVLQPLIRKFDPALVYSAALIGYGSDILGYDTPTSMDHNWGPRGQIFLQPTDAERIPALDEYLRQHLPPQFLGFPTHFTDKRIDHTQSMTPHPGGEVNHLVEIYVLQDYLHGQLGKDPQGFTFLDWLRLPEQELLELTSGAVFHDALGLNQIREQFAYYPTELRLLKLAAYWNHIANEEAFVGRCRERADALGAKLISTRLLTSLLKICFVLKGRYVPYSKWFTRAFSDLGLAGIEAAALDLLQENDLSQIESTLASLYLRVLELQNSTPGLPKIDLEIISYYNRPFRVIMAERIIAPLRAAISEPSLQKLDLNEVGLDNRVDGIDLNNNRTLGKIFRE</sequence>
<name>A0A645C430_9ZZZZ</name>
<feature type="domain" description="DUF4037" evidence="1">
    <location>
        <begin position="149"/>
        <end position="246"/>
    </location>
</feature>
<evidence type="ECO:0000259" key="1">
    <source>
        <dbReference type="Pfam" id="PF13228"/>
    </source>
</evidence>
<dbReference type="InterPro" id="IPR025117">
    <property type="entry name" value="DUF4037"/>
</dbReference>
<dbReference type="EMBL" id="VSSQ01024546">
    <property type="protein sequence ID" value="MPM72128.1"/>
    <property type="molecule type" value="Genomic_DNA"/>
</dbReference>
<gene>
    <name evidence="2" type="ORF">SDC9_119101</name>
</gene>
<dbReference type="Pfam" id="PF13228">
    <property type="entry name" value="DUF4037"/>
    <property type="match status" value="1"/>
</dbReference>
<organism evidence="2">
    <name type="scientific">bioreactor metagenome</name>
    <dbReference type="NCBI Taxonomy" id="1076179"/>
    <lineage>
        <taxon>unclassified sequences</taxon>
        <taxon>metagenomes</taxon>
        <taxon>ecological metagenomes</taxon>
    </lineage>
</organism>